<protein>
    <submittedName>
        <fullName evidence="1">Uncharacterized protein</fullName>
    </submittedName>
</protein>
<reference evidence="1 2" key="1">
    <citation type="submission" date="2017-09" db="EMBL/GenBank/DDBJ databases">
        <title>Depth-based differentiation of microbial function through sediment-hosted aquifers and enrichment of novel symbionts in the deep terrestrial subsurface.</title>
        <authorList>
            <person name="Probst A.J."/>
            <person name="Ladd B."/>
            <person name="Jarett J.K."/>
            <person name="Geller-Mcgrath D.E."/>
            <person name="Sieber C.M."/>
            <person name="Emerson J.B."/>
            <person name="Anantharaman K."/>
            <person name="Thomas B.C."/>
            <person name="Malmstrom R."/>
            <person name="Stieglmeier M."/>
            <person name="Klingl A."/>
            <person name="Woyke T."/>
            <person name="Ryan C.M."/>
            <person name="Banfield J.F."/>
        </authorList>
    </citation>
    <scope>NUCLEOTIDE SEQUENCE [LARGE SCALE GENOMIC DNA]</scope>
    <source>
        <strain evidence="1">CG17_big_fil_post_rev_8_21_14_2_50_48_46</strain>
    </source>
</reference>
<dbReference type="AlphaFoldDB" id="A0A2M7G0I4"/>
<gene>
    <name evidence="1" type="ORF">COW36_17570</name>
</gene>
<sequence>MSLMISDKTLNTLGMSEEEMALEITLMLYRQKRLNLGQVLRMTQLTPFQLQCLFSQRQIPLRAEPEVLEASL</sequence>
<dbReference type="Proteomes" id="UP000231019">
    <property type="component" value="Unassembled WGS sequence"/>
</dbReference>
<organism evidence="1 2">
    <name type="scientific">bacterium (Candidatus Blackallbacteria) CG17_big_fil_post_rev_8_21_14_2_50_48_46</name>
    <dbReference type="NCBI Taxonomy" id="2014261"/>
    <lineage>
        <taxon>Bacteria</taxon>
        <taxon>Candidatus Blackallbacteria</taxon>
    </lineage>
</organism>
<name>A0A2M7G0I4_9BACT</name>
<dbReference type="InterPro" id="IPR005368">
    <property type="entry name" value="UPF0175"/>
</dbReference>
<evidence type="ECO:0000313" key="1">
    <source>
        <dbReference type="EMBL" id="PIW15231.1"/>
    </source>
</evidence>
<dbReference type="EMBL" id="PFFQ01000053">
    <property type="protein sequence ID" value="PIW15231.1"/>
    <property type="molecule type" value="Genomic_DNA"/>
</dbReference>
<accession>A0A2M7G0I4</accession>
<comment type="caution">
    <text evidence="1">The sequence shown here is derived from an EMBL/GenBank/DDBJ whole genome shotgun (WGS) entry which is preliminary data.</text>
</comment>
<evidence type="ECO:0000313" key="2">
    <source>
        <dbReference type="Proteomes" id="UP000231019"/>
    </source>
</evidence>
<dbReference type="Pfam" id="PF03683">
    <property type="entry name" value="UPF0175"/>
    <property type="match status" value="1"/>
</dbReference>
<proteinExistence type="predicted"/>